<evidence type="ECO:0000313" key="2">
    <source>
        <dbReference type="Proteomes" id="UP000298347"/>
    </source>
</evidence>
<dbReference type="PROSITE" id="PS01229">
    <property type="entry name" value="COF_2"/>
    <property type="match status" value="1"/>
</dbReference>
<dbReference type="Proteomes" id="UP000298347">
    <property type="component" value="Unassembled WGS sequence"/>
</dbReference>
<dbReference type="RefSeq" id="WP_135346813.1">
    <property type="nucleotide sequence ID" value="NZ_SRJD01000001.1"/>
</dbReference>
<keyword evidence="2" id="KW-1185">Reference proteome</keyword>
<dbReference type="InterPro" id="IPR036412">
    <property type="entry name" value="HAD-like_sf"/>
</dbReference>
<proteinExistence type="predicted"/>
<dbReference type="Pfam" id="PF08282">
    <property type="entry name" value="Hydrolase_3"/>
    <property type="match status" value="1"/>
</dbReference>
<organism evidence="1 2">
    <name type="scientific">Sporolactobacillus shoreae</name>
    <dbReference type="NCBI Taxonomy" id="1465501"/>
    <lineage>
        <taxon>Bacteria</taxon>
        <taxon>Bacillati</taxon>
        <taxon>Bacillota</taxon>
        <taxon>Bacilli</taxon>
        <taxon>Bacillales</taxon>
        <taxon>Sporolactobacillaceae</taxon>
        <taxon>Sporolactobacillus</taxon>
    </lineage>
</organism>
<dbReference type="PANTHER" id="PTHR10000">
    <property type="entry name" value="PHOSPHOSERINE PHOSPHATASE"/>
    <property type="match status" value="1"/>
</dbReference>
<dbReference type="CDD" id="cd07517">
    <property type="entry name" value="HAD_HPP"/>
    <property type="match status" value="1"/>
</dbReference>
<dbReference type="GO" id="GO:0000287">
    <property type="term" value="F:magnesium ion binding"/>
    <property type="evidence" value="ECO:0007669"/>
    <property type="project" value="TreeGrafter"/>
</dbReference>
<dbReference type="EMBL" id="SRJD01000001">
    <property type="protein sequence ID" value="TGB00167.1"/>
    <property type="molecule type" value="Genomic_DNA"/>
</dbReference>
<comment type="caution">
    <text evidence="1">The sequence shown here is derived from an EMBL/GenBank/DDBJ whole genome shotgun (WGS) entry which is preliminary data.</text>
</comment>
<dbReference type="NCBIfam" id="TIGR01484">
    <property type="entry name" value="HAD-SF-IIB"/>
    <property type="match status" value="1"/>
</dbReference>
<gene>
    <name evidence="1" type="ORF">E4665_00370</name>
</gene>
<dbReference type="GO" id="GO:0016791">
    <property type="term" value="F:phosphatase activity"/>
    <property type="evidence" value="ECO:0007669"/>
    <property type="project" value="TreeGrafter"/>
</dbReference>
<dbReference type="OrthoDB" id="9810101at2"/>
<reference evidence="1 2" key="1">
    <citation type="journal article" date="2015" name="Int. J. Syst. Evol. Microbiol.">
        <title>Sporolactobacillus shoreae sp. nov. and Sporolactobacillus spathodeae sp. nov., two spore-forming lactic acid bacteria isolated from tree barks in Thailand.</title>
        <authorList>
            <person name="Thamacharoensuk T."/>
            <person name="Kitahara M."/>
            <person name="Ohkuma M."/>
            <person name="Thongchul N."/>
            <person name="Tanasupawat S."/>
        </authorList>
    </citation>
    <scope>NUCLEOTIDE SEQUENCE [LARGE SCALE GENOMIC DNA]</scope>
    <source>
        <strain evidence="1 2">BK92</strain>
    </source>
</reference>
<sequence>MSNIKIVFFDIDSTLYDQKKSVPESTVEAVKTLQRKGIITAIATGRAPFMFSKLRADLDINTFASFNGSYVVYQNEAIYKKPIPEALLDNLEHQSSEAGNRLIFLNEETMKIDGKMGSDIAEGMSSLKLDLPFPEEDPEFYHNHDIYQALLFYTAQDDSSYLENEPLNKLRYVRWHKNAVDVIPQAGSKASGIRKILEELNFSADEACAFGDGNNDVEMLSYVGTGVAMGNAVESARRAADFVTRSVDQDGIYYGLKDLGLI</sequence>
<accession>A0A4Z0GUC2</accession>
<keyword evidence="1" id="KW-0378">Hydrolase</keyword>
<dbReference type="SUPFAM" id="SSF56784">
    <property type="entry name" value="HAD-like"/>
    <property type="match status" value="1"/>
</dbReference>
<dbReference type="AlphaFoldDB" id="A0A4Z0GUC2"/>
<protein>
    <submittedName>
        <fullName evidence="1">Cof-type HAD-IIB family hydrolase</fullName>
    </submittedName>
</protein>
<dbReference type="SFLD" id="SFLDG01140">
    <property type="entry name" value="C2.B:_Phosphomannomutase_and_P"/>
    <property type="match status" value="1"/>
</dbReference>
<dbReference type="Gene3D" id="3.30.1240.10">
    <property type="match status" value="1"/>
</dbReference>
<dbReference type="InterPro" id="IPR023214">
    <property type="entry name" value="HAD_sf"/>
</dbReference>
<dbReference type="PANTHER" id="PTHR10000:SF25">
    <property type="entry name" value="PHOSPHATASE YKRA-RELATED"/>
    <property type="match status" value="1"/>
</dbReference>
<dbReference type="InterPro" id="IPR006379">
    <property type="entry name" value="HAD-SF_hydro_IIB"/>
</dbReference>
<dbReference type="Gene3D" id="3.40.50.1000">
    <property type="entry name" value="HAD superfamily/HAD-like"/>
    <property type="match status" value="1"/>
</dbReference>
<dbReference type="InterPro" id="IPR000150">
    <property type="entry name" value="Cof"/>
</dbReference>
<dbReference type="SFLD" id="SFLDS00003">
    <property type="entry name" value="Haloacid_Dehalogenase"/>
    <property type="match status" value="1"/>
</dbReference>
<dbReference type="NCBIfam" id="TIGR00099">
    <property type="entry name" value="Cof-subfamily"/>
    <property type="match status" value="1"/>
</dbReference>
<name>A0A4Z0GUC2_9BACL</name>
<dbReference type="GO" id="GO:0005829">
    <property type="term" value="C:cytosol"/>
    <property type="evidence" value="ECO:0007669"/>
    <property type="project" value="TreeGrafter"/>
</dbReference>
<evidence type="ECO:0000313" key="1">
    <source>
        <dbReference type="EMBL" id="TGB00167.1"/>
    </source>
</evidence>